<comment type="caution">
    <text evidence="1">The sequence shown here is derived from an EMBL/GenBank/DDBJ whole genome shotgun (WGS) entry which is preliminary data.</text>
</comment>
<protein>
    <submittedName>
        <fullName evidence="1">Uncharacterized protein</fullName>
    </submittedName>
</protein>
<evidence type="ECO:0000313" key="2">
    <source>
        <dbReference type="Proteomes" id="UP000050525"/>
    </source>
</evidence>
<sequence>MCINPGQIAVLIMRLNGTIFVFIDMPETLVKWSWTTVCDQGLRKCNDDCGCPEAAITTKVSVCSIRSKIRLLICIKLKYNATLLASAPCLRFLAARIKWPQRHLQAEMMINIYSEKSQVQCSVTSRRMKPSWQAGRILEQYLESSLKPLDRKIFGPVLISRDWVVLEGHGS</sequence>
<evidence type="ECO:0000313" key="1">
    <source>
        <dbReference type="EMBL" id="KYO32605.1"/>
    </source>
</evidence>
<keyword evidence="2" id="KW-1185">Reference proteome</keyword>
<proteinExistence type="predicted"/>
<dbReference type="EMBL" id="AKHW03003905">
    <property type="protein sequence ID" value="KYO32605.1"/>
    <property type="molecule type" value="Genomic_DNA"/>
</dbReference>
<gene>
    <name evidence="1" type="ORF">Y1Q_0007790</name>
</gene>
<reference evidence="1 2" key="1">
    <citation type="journal article" date="2012" name="Genome Biol.">
        <title>Sequencing three crocodilian genomes to illuminate the evolution of archosaurs and amniotes.</title>
        <authorList>
            <person name="St John J.A."/>
            <person name="Braun E.L."/>
            <person name="Isberg S.R."/>
            <person name="Miles L.G."/>
            <person name="Chong A.Y."/>
            <person name="Gongora J."/>
            <person name="Dalzell P."/>
            <person name="Moran C."/>
            <person name="Bed'hom B."/>
            <person name="Abzhanov A."/>
            <person name="Burgess S.C."/>
            <person name="Cooksey A.M."/>
            <person name="Castoe T.A."/>
            <person name="Crawford N.G."/>
            <person name="Densmore L.D."/>
            <person name="Drew J.C."/>
            <person name="Edwards S.V."/>
            <person name="Faircloth B.C."/>
            <person name="Fujita M.K."/>
            <person name="Greenwold M.J."/>
            <person name="Hoffmann F.G."/>
            <person name="Howard J.M."/>
            <person name="Iguchi T."/>
            <person name="Janes D.E."/>
            <person name="Khan S.Y."/>
            <person name="Kohno S."/>
            <person name="de Koning A.J."/>
            <person name="Lance S.L."/>
            <person name="McCarthy F.M."/>
            <person name="McCormack J.E."/>
            <person name="Merchant M.E."/>
            <person name="Peterson D.G."/>
            <person name="Pollock D.D."/>
            <person name="Pourmand N."/>
            <person name="Raney B.J."/>
            <person name="Roessler K.A."/>
            <person name="Sanford J.R."/>
            <person name="Sawyer R.H."/>
            <person name="Schmidt C.J."/>
            <person name="Triplett E.W."/>
            <person name="Tuberville T.D."/>
            <person name="Venegas-Anaya M."/>
            <person name="Howard J.T."/>
            <person name="Jarvis E.D."/>
            <person name="Guillette L.J.Jr."/>
            <person name="Glenn T.C."/>
            <person name="Green R.E."/>
            <person name="Ray D.A."/>
        </authorList>
    </citation>
    <scope>NUCLEOTIDE SEQUENCE [LARGE SCALE GENOMIC DNA]</scope>
    <source>
        <strain evidence="1">KSC_2009_1</strain>
    </source>
</reference>
<name>A0A151N7V6_ALLMI</name>
<accession>A0A151N7V6</accession>
<dbReference type="Proteomes" id="UP000050525">
    <property type="component" value="Unassembled WGS sequence"/>
</dbReference>
<organism evidence="1 2">
    <name type="scientific">Alligator mississippiensis</name>
    <name type="common">American alligator</name>
    <dbReference type="NCBI Taxonomy" id="8496"/>
    <lineage>
        <taxon>Eukaryota</taxon>
        <taxon>Metazoa</taxon>
        <taxon>Chordata</taxon>
        <taxon>Craniata</taxon>
        <taxon>Vertebrata</taxon>
        <taxon>Euteleostomi</taxon>
        <taxon>Archelosauria</taxon>
        <taxon>Archosauria</taxon>
        <taxon>Crocodylia</taxon>
        <taxon>Alligatoridae</taxon>
        <taxon>Alligatorinae</taxon>
        <taxon>Alligator</taxon>
    </lineage>
</organism>
<dbReference type="AlphaFoldDB" id="A0A151N7V6"/>